<dbReference type="GO" id="GO:0016787">
    <property type="term" value="F:hydrolase activity"/>
    <property type="evidence" value="ECO:0007669"/>
    <property type="project" value="UniProtKB-KW"/>
</dbReference>
<dbReference type="InterPro" id="IPR014014">
    <property type="entry name" value="RNA_helicase_DEAD_Q_motif"/>
</dbReference>
<dbReference type="SMART" id="SM00487">
    <property type="entry name" value="DEXDc"/>
    <property type="match status" value="2"/>
</dbReference>
<keyword evidence="2 7" id="KW-0378">Hydrolase</keyword>
<keyword evidence="13" id="KW-1185">Reference proteome</keyword>
<feature type="compositionally biased region" description="Basic and acidic residues" evidence="8">
    <location>
        <begin position="842"/>
        <end position="852"/>
    </location>
</feature>
<dbReference type="InterPro" id="IPR000629">
    <property type="entry name" value="RNA-helicase_DEAD-box_CS"/>
</dbReference>
<dbReference type="EC" id="3.6.4.13" evidence="7"/>
<comment type="function">
    <text evidence="7">RNA helicase.</text>
</comment>
<comment type="catalytic activity">
    <reaction evidence="7">
        <text>ATP + H2O = ADP + phosphate + H(+)</text>
        <dbReference type="Rhea" id="RHEA:13065"/>
        <dbReference type="ChEBI" id="CHEBI:15377"/>
        <dbReference type="ChEBI" id="CHEBI:15378"/>
        <dbReference type="ChEBI" id="CHEBI:30616"/>
        <dbReference type="ChEBI" id="CHEBI:43474"/>
        <dbReference type="ChEBI" id="CHEBI:456216"/>
        <dbReference type="EC" id="3.6.4.13"/>
    </reaction>
</comment>
<dbReference type="PROSITE" id="PS51195">
    <property type="entry name" value="Q_MOTIF"/>
    <property type="match status" value="2"/>
</dbReference>
<dbReference type="CDD" id="cd18787">
    <property type="entry name" value="SF2_C_DEAD"/>
    <property type="match status" value="1"/>
</dbReference>
<comment type="similarity">
    <text evidence="7">Belongs to the DEAD box helicase family.</text>
</comment>
<evidence type="ECO:0000313" key="12">
    <source>
        <dbReference type="EMBL" id="RTG81928.1"/>
    </source>
</evidence>
<protein>
    <recommendedName>
        <fullName evidence="7">ATP-dependent RNA helicase</fullName>
        <ecNumber evidence="7">3.6.4.13</ecNumber>
    </recommendedName>
</protein>
<dbReference type="InterPro" id="IPR001650">
    <property type="entry name" value="Helicase_C-like"/>
</dbReference>
<gene>
    <name evidence="12" type="ORF">DC041_0002522</name>
</gene>
<dbReference type="Pfam" id="PF00270">
    <property type="entry name" value="DEAD"/>
    <property type="match status" value="2"/>
</dbReference>
<dbReference type="PROSITE" id="PS00039">
    <property type="entry name" value="DEAD_ATP_HELICASE"/>
    <property type="match status" value="1"/>
</dbReference>
<feature type="short sequence motif" description="Q motif" evidence="6">
    <location>
        <begin position="143"/>
        <end position="171"/>
    </location>
</feature>
<feature type="region of interest" description="Disordered" evidence="8">
    <location>
        <begin position="842"/>
        <end position="866"/>
    </location>
</feature>
<feature type="domain" description="Helicase C-terminal" evidence="10">
    <location>
        <begin position="388"/>
        <end position="554"/>
    </location>
</feature>
<name>A0A430Q2P4_SCHBO</name>
<dbReference type="GO" id="GO:0003723">
    <property type="term" value="F:RNA binding"/>
    <property type="evidence" value="ECO:0007669"/>
    <property type="project" value="UniProtKB-UniRule"/>
</dbReference>
<feature type="domain" description="Helicase ATP-binding" evidence="9">
    <location>
        <begin position="55"/>
        <end position="139"/>
    </location>
</feature>
<dbReference type="Proteomes" id="UP000290809">
    <property type="component" value="Unassembled WGS sequence"/>
</dbReference>
<dbReference type="InterPro" id="IPR011545">
    <property type="entry name" value="DEAD/DEAH_box_helicase_dom"/>
</dbReference>
<feature type="domain" description="DEAD-box RNA helicase Q" evidence="11">
    <location>
        <begin position="143"/>
        <end position="171"/>
    </location>
</feature>
<evidence type="ECO:0000256" key="8">
    <source>
        <dbReference type="SAM" id="MobiDB-lite"/>
    </source>
</evidence>
<dbReference type="AlphaFoldDB" id="A0A430Q2P4"/>
<dbReference type="GO" id="GO:0005524">
    <property type="term" value="F:ATP binding"/>
    <property type="evidence" value="ECO:0007669"/>
    <property type="project" value="UniProtKB-UniRule"/>
</dbReference>
<dbReference type="PROSITE" id="PS51194">
    <property type="entry name" value="HELICASE_CTER"/>
    <property type="match status" value="1"/>
</dbReference>
<evidence type="ECO:0000256" key="2">
    <source>
        <dbReference type="ARBA" id="ARBA00022801"/>
    </source>
</evidence>
<proteinExistence type="inferred from homology"/>
<dbReference type="Gene3D" id="3.40.50.300">
    <property type="entry name" value="P-loop containing nucleotide triphosphate hydrolases"/>
    <property type="match status" value="3"/>
</dbReference>
<keyword evidence="4 7" id="KW-0067">ATP-binding</keyword>
<feature type="domain" description="DEAD-box RNA helicase Q" evidence="11">
    <location>
        <begin position="24"/>
        <end position="52"/>
    </location>
</feature>
<evidence type="ECO:0000313" key="13">
    <source>
        <dbReference type="Proteomes" id="UP000290809"/>
    </source>
</evidence>
<feature type="domain" description="Helicase ATP-binding" evidence="9">
    <location>
        <begin position="174"/>
        <end position="351"/>
    </location>
</feature>
<comment type="domain">
    <text evidence="7">The Q motif is unique to and characteristic of the DEAD box family of RNA helicases and controls ATP binding and hydrolysis.</text>
</comment>
<evidence type="ECO:0000256" key="7">
    <source>
        <dbReference type="RuleBase" id="RU365068"/>
    </source>
</evidence>
<keyword evidence="3 7" id="KW-0347">Helicase</keyword>
<sequence length="889" mass="100799">MTRDSNPQSSTNERLQSIDTSKCNFFTQFPLSKETLKGLKLSGYTKPTAIQKLVLKPALLGQDVVAEAPTGSGKTIAFAIPVLELLHQSKVSMFDGPVAIILTPTRELSRQIFSVFAKIAREHHFTMMNIMGGKVSIDTSKCNFFTQFPLSKETLKGLKLSGYTKPTAIQKLVLKPALLGQDVVAEAPTGSGKTIAFAIPVLELLHQSKVSMFDGPVAIILTPTRELSRQIFSVFAKIAREHHFTMMNIMGGKVSALKNQEWNSISRANILIGTPGRMAQHQTENSLLDMSNLKLLILDEADRLLDPTFRDDLEVILQNLTPDRQTLLFSATLTKATDQLIRLSMRNPITVSVNNNINNTNNNTTLSNELHTPSELLQYYAIVPLEQKLDTLWTFLQSHCKKKIIVFFSTQKQELDECFYIVSEVSSTGVKPYFKILQLRGNMNQQKRFQVYDRFANSPHGSVLLATNLAERGLDFPNVHWVVQFDCPHFTEDYIHRIGRTGRNGQIGRSILFLLPSEQNLIHILAKHSVVLKLVKFPESKLQRRVSKESSSLLARKLELTQSARLAFTAYLRDYCLMARRNPTKQKQKQQQSNELLNVFNAKDLPVEKFANSLGLPFISSLPKEYIQLVPDSVKLIKSFPSVISNLSDDNVNQLSTTTTTTDTDNVFNSMKMDLPHSTELITSNTDNNVDENDINMDSDDNLLIKKSSINVIPNETKLKRLDLVQDTSTDDDTIEDDQHSRKSVNKLKKLSRIQLAKKELKQKIRSHRKLEFDDEGHVICEKIGDIPVAKPPIPIDNQIETTITSNETLNIDQERRLLHEIIDKEDKKLWRQRIRQRHQAERKKLKEERKKLSQSNGPKISLKENSSDSNVYYSEVQLQVETILGYIK</sequence>
<dbReference type="PROSITE" id="PS51192">
    <property type="entry name" value="HELICASE_ATP_BIND_1"/>
    <property type="match status" value="2"/>
</dbReference>
<dbReference type="SMART" id="SM00490">
    <property type="entry name" value="HELICc"/>
    <property type="match status" value="1"/>
</dbReference>
<feature type="short sequence motif" description="Q motif" evidence="6">
    <location>
        <begin position="24"/>
        <end position="52"/>
    </location>
</feature>
<dbReference type="SUPFAM" id="SSF52540">
    <property type="entry name" value="P-loop containing nucleoside triphosphate hydrolases"/>
    <property type="match status" value="2"/>
</dbReference>
<evidence type="ECO:0000259" key="9">
    <source>
        <dbReference type="PROSITE" id="PS51192"/>
    </source>
</evidence>
<evidence type="ECO:0000259" key="10">
    <source>
        <dbReference type="PROSITE" id="PS51194"/>
    </source>
</evidence>
<dbReference type="InterPro" id="IPR027417">
    <property type="entry name" value="P-loop_NTPase"/>
</dbReference>
<evidence type="ECO:0000256" key="5">
    <source>
        <dbReference type="ARBA" id="ARBA00022884"/>
    </source>
</evidence>
<evidence type="ECO:0000259" key="11">
    <source>
        <dbReference type="PROSITE" id="PS51195"/>
    </source>
</evidence>
<keyword evidence="1 7" id="KW-0547">Nucleotide-binding</keyword>
<dbReference type="EMBL" id="QMKO01003076">
    <property type="protein sequence ID" value="RTG81928.1"/>
    <property type="molecule type" value="Genomic_DNA"/>
</dbReference>
<reference evidence="12 13" key="1">
    <citation type="journal article" date="2019" name="PLoS Pathog.">
        <title>Genome sequence of the bovine parasite Schistosoma bovis Tanzania.</title>
        <authorList>
            <person name="Oey H."/>
            <person name="Zakrzewski M."/>
            <person name="Gobert G."/>
            <person name="Gravermann K."/>
            <person name="Stoye J."/>
            <person name="Jones M."/>
            <person name="Mcmanus D."/>
            <person name="Krause L."/>
        </authorList>
    </citation>
    <scope>NUCLEOTIDE SEQUENCE [LARGE SCALE GENOMIC DNA]</scope>
    <source>
        <strain evidence="12 13">TAN1997</strain>
    </source>
</reference>
<evidence type="ECO:0000256" key="4">
    <source>
        <dbReference type="ARBA" id="ARBA00022840"/>
    </source>
</evidence>
<evidence type="ECO:0000256" key="6">
    <source>
        <dbReference type="PROSITE-ProRule" id="PRU00552"/>
    </source>
</evidence>
<dbReference type="GO" id="GO:0003724">
    <property type="term" value="F:RNA helicase activity"/>
    <property type="evidence" value="ECO:0007669"/>
    <property type="project" value="UniProtKB-EC"/>
</dbReference>
<evidence type="ECO:0000256" key="3">
    <source>
        <dbReference type="ARBA" id="ARBA00022806"/>
    </source>
</evidence>
<evidence type="ECO:0000256" key="1">
    <source>
        <dbReference type="ARBA" id="ARBA00022741"/>
    </source>
</evidence>
<accession>A0A430Q2P4</accession>
<comment type="caution">
    <text evidence="12">The sequence shown here is derived from an EMBL/GenBank/DDBJ whole genome shotgun (WGS) entry which is preliminary data.</text>
</comment>
<dbReference type="Pfam" id="PF00271">
    <property type="entry name" value="Helicase_C"/>
    <property type="match status" value="1"/>
</dbReference>
<organism evidence="12 13">
    <name type="scientific">Schistosoma bovis</name>
    <name type="common">Blood fluke</name>
    <dbReference type="NCBI Taxonomy" id="6184"/>
    <lineage>
        <taxon>Eukaryota</taxon>
        <taxon>Metazoa</taxon>
        <taxon>Spiralia</taxon>
        <taxon>Lophotrochozoa</taxon>
        <taxon>Platyhelminthes</taxon>
        <taxon>Trematoda</taxon>
        <taxon>Digenea</taxon>
        <taxon>Strigeidida</taxon>
        <taxon>Schistosomatoidea</taxon>
        <taxon>Schistosomatidae</taxon>
        <taxon>Schistosoma</taxon>
    </lineage>
</organism>
<keyword evidence="5 7" id="KW-0694">RNA-binding</keyword>
<dbReference type="PANTHER" id="PTHR24031">
    <property type="entry name" value="RNA HELICASE"/>
    <property type="match status" value="1"/>
</dbReference>
<dbReference type="InterPro" id="IPR014001">
    <property type="entry name" value="Helicase_ATP-bd"/>
</dbReference>
<dbReference type="STRING" id="6184.A0A430Q2P4"/>